<evidence type="ECO:0000313" key="6">
    <source>
        <dbReference type="EMBL" id="MFC6999283.1"/>
    </source>
</evidence>
<dbReference type="PANTHER" id="PTHR34142:SF1">
    <property type="entry name" value="GLYCOSIDE HYDROLASE FAMILY 5 DOMAIN-CONTAINING PROTEIN"/>
    <property type="match status" value="1"/>
</dbReference>
<dbReference type="InterPro" id="IPR017853">
    <property type="entry name" value="GH"/>
</dbReference>
<keyword evidence="2 3" id="KW-0326">Glycosidase</keyword>
<dbReference type="EMBL" id="JBHSYQ010000015">
    <property type="protein sequence ID" value="MFC6999283.1"/>
    <property type="molecule type" value="Genomic_DNA"/>
</dbReference>
<dbReference type="InterPro" id="IPR018087">
    <property type="entry name" value="Glyco_hydro_5_CS"/>
</dbReference>
<keyword evidence="7" id="KW-1185">Reference proteome</keyword>
<feature type="signal peptide" evidence="4">
    <location>
        <begin position="1"/>
        <end position="21"/>
    </location>
</feature>
<protein>
    <submittedName>
        <fullName evidence="6">Glycoside hydrolase family 5 protein</fullName>
    </submittedName>
</protein>
<evidence type="ECO:0000256" key="2">
    <source>
        <dbReference type="ARBA" id="ARBA00023295"/>
    </source>
</evidence>
<dbReference type="InterPro" id="IPR001547">
    <property type="entry name" value="Glyco_hydro_5"/>
</dbReference>
<comment type="caution">
    <text evidence="6">The sequence shown here is derived from an EMBL/GenBank/DDBJ whole genome shotgun (WGS) entry which is preliminary data.</text>
</comment>
<feature type="domain" description="Glycoside hydrolase family 5" evidence="5">
    <location>
        <begin position="39"/>
        <end position="280"/>
    </location>
</feature>
<keyword evidence="4" id="KW-0732">Signal</keyword>
<feature type="chain" id="PRO_5045928782" evidence="4">
    <location>
        <begin position="22"/>
        <end position="318"/>
    </location>
</feature>
<proteinExistence type="inferred from homology"/>
<dbReference type="SUPFAM" id="SSF51445">
    <property type="entry name" value="(Trans)glycosidases"/>
    <property type="match status" value="1"/>
</dbReference>
<evidence type="ECO:0000256" key="4">
    <source>
        <dbReference type="SAM" id="SignalP"/>
    </source>
</evidence>
<dbReference type="RefSeq" id="WP_377131551.1">
    <property type="nucleotide sequence ID" value="NZ_JBHSYQ010000015.1"/>
</dbReference>
<dbReference type="Pfam" id="PF00150">
    <property type="entry name" value="Cellulase"/>
    <property type="match status" value="1"/>
</dbReference>
<dbReference type="Gene3D" id="3.20.20.80">
    <property type="entry name" value="Glycosidases"/>
    <property type="match status" value="1"/>
</dbReference>
<accession>A0ABW2DQB6</accession>
<dbReference type="GO" id="GO:0016787">
    <property type="term" value="F:hydrolase activity"/>
    <property type="evidence" value="ECO:0007669"/>
    <property type="project" value="UniProtKB-KW"/>
</dbReference>
<name>A0ABW2DQB6_9BACT</name>
<dbReference type="PANTHER" id="PTHR34142">
    <property type="entry name" value="ENDO-BETA-1,4-GLUCANASE A"/>
    <property type="match status" value="1"/>
</dbReference>
<keyword evidence="1 3" id="KW-0378">Hydrolase</keyword>
<dbReference type="Proteomes" id="UP001596405">
    <property type="component" value="Unassembled WGS sequence"/>
</dbReference>
<comment type="similarity">
    <text evidence="3">Belongs to the glycosyl hydrolase 5 (cellulase A) family.</text>
</comment>
<evidence type="ECO:0000313" key="7">
    <source>
        <dbReference type="Proteomes" id="UP001596405"/>
    </source>
</evidence>
<evidence type="ECO:0000259" key="5">
    <source>
        <dbReference type="Pfam" id="PF00150"/>
    </source>
</evidence>
<dbReference type="PROSITE" id="PS00659">
    <property type="entry name" value="GLYCOSYL_HYDROL_F5"/>
    <property type="match status" value="1"/>
</dbReference>
<evidence type="ECO:0000256" key="1">
    <source>
        <dbReference type="ARBA" id="ARBA00022801"/>
    </source>
</evidence>
<sequence>MNLRKLTLALLLLICSLAASAQFVKKHGALQVDGTQLKDQHGQPIVLRGMSFGWHNFWPRFYTPETVSWLKKDWKINVIRAAMGIEPKDGYLQKPEWSKEKIKMVVDAAIKEDIYVIIDWHSHGIQLEEAKAFFKEMAQTYGKHPHVIYEIFNEPDQETWPEVKAYSKEVISIIRAIDPDNIILVGTPHWDQDVHLAADDPIKGINNLMYTLHFYAATHKEELRKRGDYALSKGLPLFISESAGMEASGDGPLNEKEWQRWIDWAEKNKISWVTWSVSDKDETCSVLLPSASSTGNWKDSDLKPSGLKTRALLRKYNK</sequence>
<organism evidence="6 7">
    <name type="scientific">Rufibacter roseus</name>
    <dbReference type="NCBI Taxonomy" id="1567108"/>
    <lineage>
        <taxon>Bacteria</taxon>
        <taxon>Pseudomonadati</taxon>
        <taxon>Bacteroidota</taxon>
        <taxon>Cytophagia</taxon>
        <taxon>Cytophagales</taxon>
        <taxon>Hymenobacteraceae</taxon>
        <taxon>Rufibacter</taxon>
    </lineage>
</organism>
<gene>
    <name evidence="6" type="ORF">ACFQHR_16725</name>
</gene>
<reference evidence="7" key="1">
    <citation type="journal article" date="2019" name="Int. J. Syst. Evol. Microbiol.">
        <title>The Global Catalogue of Microorganisms (GCM) 10K type strain sequencing project: providing services to taxonomists for standard genome sequencing and annotation.</title>
        <authorList>
            <consortium name="The Broad Institute Genomics Platform"/>
            <consortium name="The Broad Institute Genome Sequencing Center for Infectious Disease"/>
            <person name="Wu L."/>
            <person name="Ma J."/>
        </authorList>
    </citation>
    <scope>NUCLEOTIDE SEQUENCE [LARGE SCALE GENOMIC DNA]</scope>
    <source>
        <strain evidence="7">CGMCC 4.7393</strain>
    </source>
</reference>
<evidence type="ECO:0000256" key="3">
    <source>
        <dbReference type="RuleBase" id="RU361153"/>
    </source>
</evidence>